<dbReference type="InterPro" id="IPR029058">
    <property type="entry name" value="AB_hydrolase_fold"/>
</dbReference>
<organism evidence="3 4">
    <name type="scientific">Amycolatopsis tolypomycina</name>
    <dbReference type="NCBI Taxonomy" id="208445"/>
    <lineage>
        <taxon>Bacteria</taxon>
        <taxon>Bacillati</taxon>
        <taxon>Actinomycetota</taxon>
        <taxon>Actinomycetes</taxon>
        <taxon>Pseudonocardiales</taxon>
        <taxon>Pseudonocardiaceae</taxon>
        <taxon>Amycolatopsis</taxon>
    </lineage>
</organism>
<sequence length="248" mass="27006">MGADKLSSKWFLRAPAADAEARVFLIPYSGCGATMYRRWPDSAGGVDLCPIQLPGRENRMREAAHTTYESLADALAEALAPHLDRPYALFGHCGSALAAYETSVRLVQRGHPQPAALFVSSEVAPQDGPYGRFLEMTDAELAGELRKLMLELGGEPHPELMDMLVGVLRIDVDANKQYFVPDPVVLPCPVVAIGWRGDDGVVPSLMSGWTRCGKTTFELLDGDHYSFLDAPEPLLSLLAAHLDGDRSR</sequence>
<name>A0A1H4VVC8_9PSEU</name>
<dbReference type="EMBL" id="FNSO01000004">
    <property type="protein sequence ID" value="SEC85037.1"/>
    <property type="molecule type" value="Genomic_DNA"/>
</dbReference>
<comment type="similarity">
    <text evidence="1">Belongs to the thioesterase family.</text>
</comment>
<dbReference type="SUPFAM" id="SSF53474">
    <property type="entry name" value="alpha/beta-Hydrolases"/>
    <property type="match status" value="1"/>
</dbReference>
<protein>
    <submittedName>
        <fullName evidence="3">Surfactin synthase thioesterase subunit</fullName>
    </submittedName>
</protein>
<evidence type="ECO:0000256" key="1">
    <source>
        <dbReference type="ARBA" id="ARBA00007169"/>
    </source>
</evidence>
<dbReference type="Gene3D" id="3.40.50.1820">
    <property type="entry name" value="alpha/beta hydrolase"/>
    <property type="match status" value="1"/>
</dbReference>
<dbReference type="AlphaFoldDB" id="A0A1H4VVC8"/>
<dbReference type="Proteomes" id="UP000199622">
    <property type="component" value="Unassembled WGS sequence"/>
</dbReference>
<dbReference type="GO" id="GO:0008610">
    <property type="term" value="P:lipid biosynthetic process"/>
    <property type="evidence" value="ECO:0007669"/>
    <property type="project" value="TreeGrafter"/>
</dbReference>
<dbReference type="PANTHER" id="PTHR11487">
    <property type="entry name" value="THIOESTERASE"/>
    <property type="match status" value="1"/>
</dbReference>
<keyword evidence="4" id="KW-1185">Reference proteome</keyword>
<dbReference type="InterPro" id="IPR001031">
    <property type="entry name" value="Thioesterase"/>
</dbReference>
<dbReference type="InterPro" id="IPR012223">
    <property type="entry name" value="TEII"/>
</dbReference>
<reference evidence="4" key="1">
    <citation type="submission" date="2016-10" db="EMBL/GenBank/DDBJ databases">
        <authorList>
            <person name="Varghese N."/>
            <person name="Submissions S."/>
        </authorList>
    </citation>
    <scope>NUCLEOTIDE SEQUENCE [LARGE SCALE GENOMIC DNA]</scope>
    <source>
        <strain evidence="4">DSM 44544</strain>
    </source>
</reference>
<gene>
    <name evidence="3" type="ORF">SAMN04489727_5329</name>
</gene>
<evidence type="ECO:0000313" key="4">
    <source>
        <dbReference type="Proteomes" id="UP000199622"/>
    </source>
</evidence>
<dbReference type="PANTHER" id="PTHR11487:SF0">
    <property type="entry name" value="S-ACYL FATTY ACID SYNTHASE THIOESTERASE, MEDIUM CHAIN"/>
    <property type="match status" value="1"/>
</dbReference>
<dbReference type="Pfam" id="PF00975">
    <property type="entry name" value="Thioesterase"/>
    <property type="match status" value="1"/>
</dbReference>
<feature type="domain" description="Thioesterase" evidence="2">
    <location>
        <begin position="22"/>
        <end position="236"/>
    </location>
</feature>
<proteinExistence type="inferred from homology"/>
<evidence type="ECO:0000313" key="3">
    <source>
        <dbReference type="EMBL" id="SEC85037.1"/>
    </source>
</evidence>
<evidence type="ECO:0000259" key="2">
    <source>
        <dbReference type="Pfam" id="PF00975"/>
    </source>
</evidence>
<accession>A0A1H4VVC8</accession>
<dbReference type="STRING" id="208445.SAMN04489727_5329"/>